<reference evidence="1" key="2">
    <citation type="journal article" date="2023" name="Int. J. Mol. Sci.">
        <title>De Novo Assembly and Annotation of 11 Diverse Shrub Willow (Salix) Genomes Reveals Novel Gene Organization in Sex-Linked Regions.</title>
        <authorList>
            <person name="Hyden B."/>
            <person name="Feng K."/>
            <person name="Yates T.B."/>
            <person name="Jawdy S."/>
            <person name="Cereghino C."/>
            <person name="Smart L.B."/>
            <person name="Muchero W."/>
        </authorList>
    </citation>
    <scope>NUCLEOTIDE SEQUENCE</scope>
    <source>
        <tissue evidence="1">Shoot tip</tissue>
    </source>
</reference>
<proteinExistence type="predicted"/>
<comment type="caution">
    <text evidence="1">The sequence shown here is derived from an EMBL/GenBank/DDBJ whole genome shotgun (WGS) entry which is preliminary data.</text>
</comment>
<dbReference type="Proteomes" id="UP001141253">
    <property type="component" value="Chromosome 17"/>
</dbReference>
<keyword evidence="2" id="KW-1185">Reference proteome</keyword>
<dbReference type="EMBL" id="JAPFFI010000013">
    <property type="protein sequence ID" value="KAJ6372025.1"/>
    <property type="molecule type" value="Genomic_DNA"/>
</dbReference>
<accession>A0ABQ9B4F3</accession>
<organism evidence="1 2">
    <name type="scientific">Salix suchowensis</name>
    <dbReference type="NCBI Taxonomy" id="1278906"/>
    <lineage>
        <taxon>Eukaryota</taxon>
        <taxon>Viridiplantae</taxon>
        <taxon>Streptophyta</taxon>
        <taxon>Embryophyta</taxon>
        <taxon>Tracheophyta</taxon>
        <taxon>Spermatophyta</taxon>
        <taxon>Magnoliopsida</taxon>
        <taxon>eudicotyledons</taxon>
        <taxon>Gunneridae</taxon>
        <taxon>Pentapetalae</taxon>
        <taxon>rosids</taxon>
        <taxon>fabids</taxon>
        <taxon>Malpighiales</taxon>
        <taxon>Salicaceae</taxon>
        <taxon>Saliceae</taxon>
        <taxon>Salix</taxon>
    </lineage>
</organism>
<reference evidence="1" key="1">
    <citation type="submission" date="2022-10" db="EMBL/GenBank/DDBJ databases">
        <authorList>
            <person name="Hyden B.L."/>
            <person name="Feng K."/>
            <person name="Yates T."/>
            <person name="Jawdy S."/>
            <person name="Smart L.B."/>
            <person name="Muchero W."/>
        </authorList>
    </citation>
    <scope>NUCLEOTIDE SEQUENCE</scope>
    <source>
        <tissue evidence="1">Shoot tip</tissue>
    </source>
</reference>
<evidence type="ECO:0000313" key="1">
    <source>
        <dbReference type="EMBL" id="KAJ6372025.1"/>
    </source>
</evidence>
<gene>
    <name evidence="1" type="ORF">OIU77_002364</name>
</gene>
<evidence type="ECO:0000313" key="2">
    <source>
        <dbReference type="Proteomes" id="UP001141253"/>
    </source>
</evidence>
<protein>
    <submittedName>
        <fullName evidence="1">Uncharacterized protein</fullName>
    </submittedName>
</protein>
<name>A0ABQ9B4F3_9ROSI</name>
<sequence>MCRACRNFKLFNGLHGVNSFSANGNAFDLAVIRLVGSKSSFDIKGASKTRATLISGDELLSYSNGNGVVASITNDFAIFNDTRQLDHPSEGFSSIPDAIEDIRHGKVVFS</sequence>